<dbReference type="Proteomes" id="UP000265520">
    <property type="component" value="Unassembled WGS sequence"/>
</dbReference>
<proteinExistence type="predicted"/>
<keyword evidence="1" id="KW-0675">Receptor</keyword>
<comment type="caution">
    <text evidence="1">The sequence shown here is derived from an EMBL/GenBank/DDBJ whole genome shotgun (WGS) entry which is preliminary data.</text>
</comment>
<evidence type="ECO:0000313" key="2">
    <source>
        <dbReference type="Proteomes" id="UP000265520"/>
    </source>
</evidence>
<evidence type="ECO:0000313" key="1">
    <source>
        <dbReference type="EMBL" id="MCI53850.1"/>
    </source>
</evidence>
<sequence length="74" mass="8413">RGTSAWWRDVSLLGGSTDSTSDWYSEGIRKKVGDGLMTSFWFEMWIGDTPLKVQYQRLFQVSEQSNSKVGEMGT</sequence>
<feature type="non-terminal residue" evidence="1">
    <location>
        <position position="1"/>
    </location>
</feature>
<dbReference type="PANTHER" id="PTHR36617:SF15">
    <property type="entry name" value="REVERSE TRANSCRIPTASE ZINC-BINDING DOMAIN-CONTAINING PROTEIN"/>
    <property type="match status" value="1"/>
</dbReference>
<organism evidence="1 2">
    <name type="scientific">Trifolium medium</name>
    <dbReference type="NCBI Taxonomy" id="97028"/>
    <lineage>
        <taxon>Eukaryota</taxon>
        <taxon>Viridiplantae</taxon>
        <taxon>Streptophyta</taxon>
        <taxon>Embryophyta</taxon>
        <taxon>Tracheophyta</taxon>
        <taxon>Spermatophyta</taxon>
        <taxon>Magnoliopsida</taxon>
        <taxon>eudicotyledons</taxon>
        <taxon>Gunneridae</taxon>
        <taxon>Pentapetalae</taxon>
        <taxon>rosids</taxon>
        <taxon>fabids</taxon>
        <taxon>Fabales</taxon>
        <taxon>Fabaceae</taxon>
        <taxon>Papilionoideae</taxon>
        <taxon>50 kb inversion clade</taxon>
        <taxon>NPAAA clade</taxon>
        <taxon>Hologalegina</taxon>
        <taxon>IRL clade</taxon>
        <taxon>Trifolieae</taxon>
        <taxon>Trifolium</taxon>
    </lineage>
</organism>
<keyword evidence="2" id="KW-1185">Reference proteome</keyword>
<keyword evidence="1" id="KW-0418">Kinase</keyword>
<reference evidence="1 2" key="1">
    <citation type="journal article" date="2018" name="Front. Plant Sci.">
        <title>Red Clover (Trifolium pratense) and Zigzag Clover (T. medium) - A Picture of Genomic Similarities and Differences.</title>
        <authorList>
            <person name="Dluhosova J."/>
            <person name="Istvanek J."/>
            <person name="Nedelnik J."/>
            <person name="Repkova J."/>
        </authorList>
    </citation>
    <scope>NUCLEOTIDE SEQUENCE [LARGE SCALE GENOMIC DNA]</scope>
    <source>
        <strain evidence="2">cv. 10/8</strain>
        <tissue evidence="1">Leaf</tissue>
    </source>
</reference>
<dbReference type="PANTHER" id="PTHR36617">
    <property type="entry name" value="PROTEIN, PUTATIVE-RELATED"/>
    <property type="match status" value="1"/>
</dbReference>
<keyword evidence="1" id="KW-0808">Transferase</keyword>
<name>A0A392T112_9FABA</name>
<dbReference type="GO" id="GO:0016301">
    <property type="term" value="F:kinase activity"/>
    <property type="evidence" value="ECO:0007669"/>
    <property type="project" value="UniProtKB-KW"/>
</dbReference>
<dbReference type="EMBL" id="LXQA010469899">
    <property type="protein sequence ID" value="MCI53850.1"/>
    <property type="molecule type" value="Genomic_DNA"/>
</dbReference>
<dbReference type="AlphaFoldDB" id="A0A392T112"/>
<accession>A0A392T112</accession>
<protein>
    <submittedName>
        <fullName evidence="1">Cysteine-rich receptor-like protein kinase</fullName>
    </submittedName>
</protein>